<evidence type="ECO:0000313" key="1">
    <source>
        <dbReference type="EMBL" id="ABW74567.1"/>
    </source>
</evidence>
<reference evidence="1" key="1">
    <citation type="submission" date="2007-09" db="EMBL/GenBank/DDBJ databases">
        <title>Evolution of a short chain dehydrogenase (tropinone-reductase-like) gene family in the Brassicaceae.</title>
        <authorList>
            <person name="Schmid K.J."/>
            <person name="Navarro-Quezada A."/>
        </authorList>
    </citation>
    <scope>NUCLEOTIDE SEQUENCE</scope>
</reference>
<name>B6REL6_9BRAS</name>
<organism evidence="1">
    <name type="scientific">Boechera divaricarpa</name>
    <dbReference type="NCBI Taxonomy" id="115915"/>
    <lineage>
        <taxon>Eukaryota</taxon>
        <taxon>Viridiplantae</taxon>
        <taxon>Streptophyta</taxon>
        <taxon>Embryophyta</taxon>
        <taxon>Tracheophyta</taxon>
        <taxon>Spermatophyta</taxon>
        <taxon>Magnoliopsida</taxon>
        <taxon>eudicotyledons</taxon>
        <taxon>Gunneridae</taxon>
        <taxon>Pentapetalae</taxon>
        <taxon>rosids</taxon>
        <taxon>malvids</taxon>
        <taxon>Brassicales</taxon>
        <taxon>Brassicaceae</taxon>
        <taxon>Boechereae</taxon>
        <taxon>Boechera</taxon>
    </lineage>
</organism>
<protein>
    <submittedName>
        <fullName evidence="1">Uncharacterized protein</fullName>
    </submittedName>
</protein>
<proteinExistence type="predicted"/>
<dbReference type="EMBL" id="EU180847">
    <property type="protein sequence ID" value="ABW74567.1"/>
    <property type="molecule type" value="Genomic_DNA"/>
</dbReference>
<dbReference type="AlphaFoldDB" id="B6REL6"/>
<accession>B6REL6</accession>
<sequence length="256" mass="29204">MAFPLAFSGNNYGHQTMAGIKEQPLKPIKTRDTKQELMVNIIPLTTTNAWWMDFGRPEPSFATMEVFSVVMSHAVPLSPIGNFYSFTIWSDIAAKLLGRKLNPDWSVTLKNLIDAAADYNLYCSYVFFPGFVTKIQAKVHDECFAASGKSLAAVCSWDLTRSDAASPLDFASGRTSSSAPYALLPCYLKGNEHFFATLDHHIPLELRDWRPRPFSYLLLFYLVDCVPYMINSKLQLRTVLFFLFWFFPPWAFQMKF</sequence>